<dbReference type="RefSeq" id="WP_216415499.1">
    <property type="nucleotide sequence ID" value="NZ_JAHLQK010000002.1"/>
</dbReference>
<comment type="caution">
    <text evidence="2">The sequence shown here is derived from an EMBL/GenBank/DDBJ whole genome shotgun (WGS) entry which is preliminary data.</text>
</comment>
<evidence type="ECO:0000256" key="1">
    <source>
        <dbReference type="SAM" id="SignalP"/>
    </source>
</evidence>
<reference evidence="2 3" key="1">
    <citation type="submission" date="2021-06" db="EMBL/GenBank/DDBJ databases">
        <authorList>
            <person name="Sun Q."/>
            <person name="Li D."/>
        </authorList>
    </citation>
    <scope>NUCLEOTIDE SEQUENCE [LARGE SCALE GENOMIC DNA]</scope>
    <source>
        <strain evidence="2 3">MSJ-5</strain>
    </source>
</reference>
<name>A0ABS6G0I8_9FIRM</name>
<feature type="signal peptide" evidence="1">
    <location>
        <begin position="1"/>
        <end position="19"/>
    </location>
</feature>
<keyword evidence="1" id="KW-0732">Signal</keyword>
<evidence type="ECO:0000313" key="3">
    <source>
        <dbReference type="Proteomes" id="UP000779508"/>
    </source>
</evidence>
<sequence length="40" mass="4395">MKRKLMGLIVTLLSFFALANVASASTVISYQPELPKSLKK</sequence>
<protein>
    <submittedName>
        <fullName evidence="2">Cyclic lactone autoinducer peptide</fullName>
    </submittedName>
</protein>
<evidence type="ECO:0000313" key="2">
    <source>
        <dbReference type="EMBL" id="MBU5676015.1"/>
    </source>
</evidence>
<dbReference type="Proteomes" id="UP000779508">
    <property type="component" value="Unassembled WGS sequence"/>
</dbReference>
<organism evidence="2 3">
    <name type="scientific">Alkaliphilus flagellatus</name>
    <dbReference type="NCBI Taxonomy" id="2841507"/>
    <lineage>
        <taxon>Bacteria</taxon>
        <taxon>Bacillati</taxon>
        <taxon>Bacillota</taxon>
        <taxon>Clostridia</taxon>
        <taxon>Peptostreptococcales</taxon>
        <taxon>Natronincolaceae</taxon>
        <taxon>Alkaliphilus</taxon>
    </lineage>
</organism>
<accession>A0ABS6G0I8</accession>
<gene>
    <name evidence="2" type="ORF">KQI88_06270</name>
</gene>
<proteinExistence type="predicted"/>
<dbReference type="NCBIfam" id="TIGR04223">
    <property type="entry name" value="quorum_AgrD"/>
    <property type="match status" value="1"/>
</dbReference>
<dbReference type="EMBL" id="JAHLQK010000002">
    <property type="protein sequence ID" value="MBU5676015.1"/>
    <property type="molecule type" value="Genomic_DNA"/>
</dbReference>
<dbReference type="InterPro" id="IPR009229">
    <property type="entry name" value="AgrD"/>
</dbReference>
<keyword evidence="3" id="KW-1185">Reference proteome</keyword>
<feature type="chain" id="PRO_5045285377" evidence="1">
    <location>
        <begin position="20"/>
        <end position="40"/>
    </location>
</feature>